<dbReference type="PROSITE" id="PS50126">
    <property type="entry name" value="S1"/>
    <property type="match status" value="1"/>
</dbReference>
<dbReference type="AlphaFoldDB" id="A8MDV7"/>
<keyword evidence="4" id="KW-0548">Nucleotidyltransferase</keyword>
<dbReference type="InterPro" id="IPR046399">
    <property type="entry name" value="RNApol_Rpo7"/>
</dbReference>
<dbReference type="SUPFAM" id="SSF50249">
    <property type="entry name" value="Nucleic acid-binding proteins"/>
    <property type="match status" value="1"/>
</dbReference>
<keyword evidence="7" id="KW-1185">Reference proteome</keyword>
<dbReference type="KEGG" id="cma:Cmaq_1136"/>
<comment type="subunit">
    <text evidence="4">Part of the RNA polymerase complex. Forms a stalk with Rpo4 that extends from the main structure.</text>
</comment>
<dbReference type="CDD" id="cd04331">
    <property type="entry name" value="RNAP_E_N"/>
    <property type="match status" value="1"/>
</dbReference>
<sequence length="211" mass="23772">MRPMMQGLNKPNPCRGVFRVITVEDYIRVPPSVFNEPIDKIAYEQLRSNYEGKVDRELGVFIAVFDVKVDKRGVIVYGDGATYHKVSFKALVFVPLINEIVEGDVVDVKEYGAHVRIGALTAFIHRSQVMDENVVLFDRQSGVFMGEKNRQKKVGRGDVVRARIVGVSYVSTANGIRLNVSMTMRQPFLGKIEWIEEATKAKKKPQSKPGQ</sequence>
<dbReference type="Gene3D" id="2.40.50.140">
    <property type="entry name" value="Nucleic acid-binding proteins"/>
    <property type="match status" value="1"/>
</dbReference>
<reference evidence="6 7" key="1">
    <citation type="submission" date="2007-10" db="EMBL/GenBank/DDBJ databases">
        <title>Complete sequence of Caldivirga maquilingensis IC-167.</title>
        <authorList>
            <consortium name="US DOE Joint Genome Institute"/>
            <person name="Copeland A."/>
            <person name="Lucas S."/>
            <person name="Lapidus A."/>
            <person name="Barry K."/>
            <person name="Glavina del Rio T."/>
            <person name="Dalin E."/>
            <person name="Tice H."/>
            <person name="Pitluck S."/>
            <person name="Saunders E."/>
            <person name="Brettin T."/>
            <person name="Bruce D."/>
            <person name="Detter J.C."/>
            <person name="Han C."/>
            <person name="Schmutz J."/>
            <person name="Larimer F."/>
            <person name="Land M."/>
            <person name="Hauser L."/>
            <person name="Kyrpides N."/>
            <person name="Ivanova N."/>
            <person name="Biddle J.F."/>
            <person name="Zhang Z."/>
            <person name="Fitz-Gibbon S.T."/>
            <person name="Lowe T.M."/>
            <person name="Saltikov C."/>
            <person name="House C.H."/>
            <person name="Richardson P."/>
        </authorList>
    </citation>
    <scope>NUCLEOTIDE SEQUENCE [LARGE SCALE GENOMIC DNA]</scope>
    <source>
        <strain evidence="7">ATCC 700844 / DSM 13496 / JCM 10307 / IC-167</strain>
    </source>
</reference>
<keyword evidence="4" id="KW-0963">Cytoplasm</keyword>
<comment type="catalytic activity">
    <reaction evidence="4">
        <text>RNA(n) + a ribonucleoside 5'-triphosphate = RNA(n+1) + diphosphate</text>
        <dbReference type="Rhea" id="RHEA:21248"/>
        <dbReference type="Rhea" id="RHEA-COMP:14527"/>
        <dbReference type="Rhea" id="RHEA-COMP:17342"/>
        <dbReference type="ChEBI" id="CHEBI:33019"/>
        <dbReference type="ChEBI" id="CHEBI:61557"/>
        <dbReference type="ChEBI" id="CHEBI:140395"/>
        <dbReference type="EC" id="2.7.7.6"/>
    </reaction>
</comment>
<dbReference type="InterPro" id="IPR012340">
    <property type="entry name" value="NA-bd_OB-fold"/>
</dbReference>
<dbReference type="InterPro" id="IPR004519">
    <property type="entry name" value="RNAP_E/RPC8"/>
</dbReference>
<organism evidence="6 7">
    <name type="scientific">Caldivirga maquilingensis (strain ATCC 700844 / DSM 13496 / JCM 10307 / IC-167)</name>
    <dbReference type="NCBI Taxonomy" id="397948"/>
    <lineage>
        <taxon>Archaea</taxon>
        <taxon>Thermoproteota</taxon>
        <taxon>Thermoprotei</taxon>
        <taxon>Thermoproteales</taxon>
        <taxon>Thermoproteaceae</taxon>
        <taxon>Caldivirga</taxon>
    </lineage>
</organism>
<dbReference type="SMART" id="SM00316">
    <property type="entry name" value="S1"/>
    <property type="match status" value="1"/>
</dbReference>
<dbReference type="GO" id="GO:0005737">
    <property type="term" value="C:cytoplasm"/>
    <property type="evidence" value="ECO:0007669"/>
    <property type="project" value="UniProtKB-SubCell"/>
</dbReference>
<evidence type="ECO:0000259" key="5">
    <source>
        <dbReference type="PROSITE" id="PS50126"/>
    </source>
</evidence>
<evidence type="ECO:0000256" key="4">
    <source>
        <dbReference type="HAMAP-Rule" id="MF_00865"/>
    </source>
</evidence>
<comment type="subcellular location">
    <subcellularLocation>
        <location evidence="4">Cytoplasm</location>
    </subcellularLocation>
</comment>
<dbReference type="EMBL" id="CP000852">
    <property type="protein sequence ID" value="ABW01963.1"/>
    <property type="molecule type" value="Genomic_DNA"/>
</dbReference>
<dbReference type="Pfam" id="PF00575">
    <property type="entry name" value="S1"/>
    <property type="match status" value="1"/>
</dbReference>
<accession>A8MDV7</accession>
<evidence type="ECO:0000313" key="7">
    <source>
        <dbReference type="Proteomes" id="UP000001137"/>
    </source>
</evidence>
<feature type="domain" description="S1 motif" evidence="5">
    <location>
        <begin position="98"/>
        <end position="185"/>
    </location>
</feature>
<dbReference type="InterPro" id="IPR005576">
    <property type="entry name" value="Rpb7-like_N"/>
</dbReference>
<dbReference type="GO" id="GO:0000428">
    <property type="term" value="C:DNA-directed RNA polymerase complex"/>
    <property type="evidence" value="ECO:0007669"/>
    <property type="project" value="UniProtKB-KW"/>
</dbReference>
<dbReference type="HOGENOM" id="CLU_117966_0_0_2"/>
<dbReference type="GO" id="GO:0003899">
    <property type="term" value="F:DNA-directed RNA polymerase activity"/>
    <property type="evidence" value="ECO:0007669"/>
    <property type="project" value="UniProtKB-UniRule"/>
</dbReference>
<comment type="similarity">
    <text evidence="1 4">Belongs to the eukaryotic RPB7/RPC8 RNA polymerase subunit family.</text>
</comment>
<evidence type="ECO:0000313" key="6">
    <source>
        <dbReference type="EMBL" id="ABW01963.1"/>
    </source>
</evidence>
<dbReference type="InterPro" id="IPR003029">
    <property type="entry name" value="S1_domain"/>
</dbReference>
<comment type="function">
    <text evidence="4">DNA-dependent RNA polymerase (RNAP) catalyzes the transcription of DNA into RNA using the four ribonucleoside triphosphates as substrates.</text>
</comment>
<evidence type="ECO:0000256" key="1">
    <source>
        <dbReference type="ARBA" id="ARBA00009307"/>
    </source>
</evidence>
<dbReference type="InterPro" id="IPR036898">
    <property type="entry name" value="RNA_pol_Rpb7-like_N_sf"/>
</dbReference>
<dbReference type="Pfam" id="PF03876">
    <property type="entry name" value="SHS2_Rpb7-N"/>
    <property type="match status" value="1"/>
</dbReference>
<protein>
    <recommendedName>
        <fullName evidence="4">DNA-directed RNA polymerase subunit Rpo7</fullName>
        <ecNumber evidence="4">2.7.7.6</ecNumber>
    </recommendedName>
    <alternativeName>
        <fullName evidence="4">DNA-directed RNA polymerase subunit E</fullName>
    </alternativeName>
</protein>
<evidence type="ECO:0000256" key="3">
    <source>
        <dbReference type="ARBA" id="ARBA00023163"/>
    </source>
</evidence>
<dbReference type="STRING" id="397948.Cmaq_1136"/>
<comment type="domain">
    <text evidence="4">Forms 2 domains with an elongated structure; Rpo4 packs into the hinge region between the 2 domains.</text>
</comment>
<dbReference type="HAMAP" id="MF_00865">
    <property type="entry name" value="RNApol_arch_Rpo7"/>
    <property type="match status" value="1"/>
</dbReference>
<keyword evidence="4" id="KW-0808">Transferase</keyword>
<name>A8MDV7_CALMQ</name>
<proteinExistence type="inferred from homology"/>
<dbReference type="PANTHER" id="PTHR12709">
    <property type="entry name" value="DNA-DIRECTED RNA POLYMERASE II, III"/>
    <property type="match status" value="1"/>
</dbReference>
<dbReference type="EC" id="2.7.7.6" evidence="4"/>
<dbReference type="Gene3D" id="3.30.1490.120">
    <property type="entry name" value="RNA polymerase Rpb7-like, N-terminal domain"/>
    <property type="match status" value="1"/>
</dbReference>
<evidence type="ECO:0000256" key="2">
    <source>
        <dbReference type="ARBA" id="ARBA00022478"/>
    </source>
</evidence>
<keyword evidence="3 4" id="KW-0804">Transcription</keyword>
<gene>
    <name evidence="4" type="primary">rpo7</name>
    <name evidence="4" type="synonym">rpoE</name>
    <name evidence="6" type="ordered locus">Cmaq_1136</name>
</gene>
<dbReference type="InterPro" id="IPR045113">
    <property type="entry name" value="Rpb7-like"/>
</dbReference>
<keyword evidence="2 4" id="KW-0240">DNA-directed RNA polymerase</keyword>
<dbReference type="GO" id="GO:0003677">
    <property type="term" value="F:DNA binding"/>
    <property type="evidence" value="ECO:0007669"/>
    <property type="project" value="InterPro"/>
</dbReference>
<dbReference type="SUPFAM" id="SSF88798">
    <property type="entry name" value="N-terminal, heterodimerisation domain of RBP7 (RpoE)"/>
    <property type="match status" value="1"/>
</dbReference>
<dbReference type="NCBIfam" id="TIGR00448">
    <property type="entry name" value="rpoE"/>
    <property type="match status" value="1"/>
</dbReference>
<dbReference type="PANTHER" id="PTHR12709:SF4">
    <property type="entry name" value="DNA-DIRECTED RNA POLYMERASE II SUBUNIT RPB7"/>
    <property type="match status" value="1"/>
</dbReference>
<dbReference type="GO" id="GO:0006352">
    <property type="term" value="P:DNA-templated transcription initiation"/>
    <property type="evidence" value="ECO:0007669"/>
    <property type="project" value="InterPro"/>
</dbReference>
<dbReference type="eggNOG" id="arCOG00675">
    <property type="taxonomic scope" value="Archaea"/>
</dbReference>
<dbReference type="NCBIfam" id="NF006333">
    <property type="entry name" value="PRK08563.1"/>
    <property type="match status" value="1"/>
</dbReference>
<dbReference type="Proteomes" id="UP000001137">
    <property type="component" value="Chromosome"/>
</dbReference>